<dbReference type="EnsemblPlants" id="AES80288">
    <property type="protein sequence ID" value="AES80288"/>
    <property type="gene ID" value="MTR_7g078930"/>
</dbReference>
<dbReference type="AlphaFoldDB" id="G7L6N1"/>
<dbReference type="PaxDb" id="3880-AES80288"/>
<keyword evidence="3" id="KW-1185">Reference proteome</keyword>
<gene>
    <name evidence="1" type="ordered locus">MTR_7g078930</name>
</gene>
<accession>G7L6N1</accession>
<dbReference type="Proteomes" id="UP000002051">
    <property type="component" value="Unassembled WGS sequence"/>
</dbReference>
<evidence type="ECO:0000313" key="3">
    <source>
        <dbReference type="Proteomes" id="UP000002051"/>
    </source>
</evidence>
<reference evidence="1 2" key="1">
    <citation type="journal article" date="2011" name="Nature">
        <title>The Medicago genome provides insight into the evolution of rhizobial symbioses.</title>
        <authorList>
            <person name="Young N.D."/>
            <person name="Debelle F."/>
            <person name="Oldroyd G.E."/>
            <person name="Geurts R."/>
            <person name="Cannon S.B."/>
            <person name="Udvardi M.K."/>
            <person name="Benedito V.A."/>
            <person name="Mayer K.F."/>
            <person name="Gouzy J."/>
            <person name="Schoof H."/>
            <person name="Van de Peer Y."/>
            <person name="Proost S."/>
            <person name="Cook D.R."/>
            <person name="Meyers B.C."/>
            <person name="Spannagl M."/>
            <person name="Cheung F."/>
            <person name="De Mita S."/>
            <person name="Krishnakumar V."/>
            <person name="Gundlach H."/>
            <person name="Zhou S."/>
            <person name="Mudge J."/>
            <person name="Bharti A.K."/>
            <person name="Murray J.D."/>
            <person name="Naoumkina M.A."/>
            <person name="Rosen B."/>
            <person name="Silverstein K.A."/>
            <person name="Tang H."/>
            <person name="Rombauts S."/>
            <person name="Zhao P.X."/>
            <person name="Zhou P."/>
            <person name="Barbe V."/>
            <person name="Bardou P."/>
            <person name="Bechner M."/>
            <person name="Bellec A."/>
            <person name="Berger A."/>
            <person name="Berges H."/>
            <person name="Bidwell S."/>
            <person name="Bisseling T."/>
            <person name="Choisne N."/>
            <person name="Couloux A."/>
            <person name="Denny R."/>
            <person name="Deshpande S."/>
            <person name="Dai X."/>
            <person name="Doyle J.J."/>
            <person name="Dudez A.M."/>
            <person name="Farmer A.D."/>
            <person name="Fouteau S."/>
            <person name="Franken C."/>
            <person name="Gibelin C."/>
            <person name="Gish J."/>
            <person name="Goldstein S."/>
            <person name="Gonzalez A.J."/>
            <person name="Green P.J."/>
            <person name="Hallab A."/>
            <person name="Hartog M."/>
            <person name="Hua A."/>
            <person name="Humphray S.J."/>
            <person name="Jeong D.H."/>
            <person name="Jing Y."/>
            <person name="Jocker A."/>
            <person name="Kenton S.M."/>
            <person name="Kim D.J."/>
            <person name="Klee K."/>
            <person name="Lai H."/>
            <person name="Lang C."/>
            <person name="Lin S."/>
            <person name="Macmil S.L."/>
            <person name="Magdelenat G."/>
            <person name="Matthews L."/>
            <person name="McCorrison J."/>
            <person name="Monaghan E.L."/>
            <person name="Mun J.H."/>
            <person name="Najar F.Z."/>
            <person name="Nicholson C."/>
            <person name="Noirot C."/>
            <person name="O'Bleness M."/>
            <person name="Paule C.R."/>
            <person name="Poulain J."/>
            <person name="Prion F."/>
            <person name="Qin B."/>
            <person name="Qu C."/>
            <person name="Retzel E.F."/>
            <person name="Riddle C."/>
            <person name="Sallet E."/>
            <person name="Samain S."/>
            <person name="Samson N."/>
            <person name="Sanders I."/>
            <person name="Saurat O."/>
            <person name="Scarpelli C."/>
            <person name="Schiex T."/>
            <person name="Segurens B."/>
            <person name="Severin A.J."/>
            <person name="Sherrier D.J."/>
            <person name="Shi R."/>
            <person name="Sims S."/>
            <person name="Singer S.R."/>
            <person name="Sinharoy S."/>
            <person name="Sterck L."/>
            <person name="Viollet A."/>
            <person name="Wang B.B."/>
            <person name="Wang K."/>
            <person name="Wang M."/>
            <person name="Wang X."/>
            <person name="Warfsmann J."/>
            <person name="Weissenbach J."/>
            <person name="White D.D."/>
            <person name="White J.D."/>
            <person name="Wiley G.B."/>
            <person name="Wincker P."/>
            <person name="Xing Y."/>
            <person name="Yang L."/>
            <person name="Yao Z."/>
            <person name="Ying F."/>
            <person name="Zhai J."/>
            <person name="Zhou L."/>
            <person name="Zuber A."/>
            <person name="Denarie J."/>
            <person name="Dixon R.A."/>
            <person name="May G.D."/>
            <person name="Schwartz D.C."/>
            <person name="Rogers J."/>
            <person name="Quetier F."/>
            <person name="Town C.D."/>
            <person name="Roe B.A."/>
        </authorList>
    </citation>
    <scope>NUCLEOTIDE SEQUENCE [LARGE SCALE GENOMIC DNA]</scope>
    <source>
        <strain evidence="1">A17</strain>
        <strain evidence="2">cv. Jemalong A17</strain>
    </source>
</reference>
<protein>
    <submittedName>
        <fullName evidence="1 2">Uncharacterized protein</fullName>
    </submittedName>
</protein>
<organism evidence="1 3">
    <name type="scientific">Medicago truncatula</name>
    <name type="common">Barrel medic</name>
    <name type="synonym">Medicago tribuloides</name>
    <dbReference type="NCBI Taxonomy" id="3880"/>
    <lineage>
        <taxon>Eukaryota</taxon>
        <taxon>Viridiplantae</taxon>
        <taxon>Streptophyta</taxon>
        <taxon>Embryophyta</taxon>
        <taxon>Tracheophyta</taxon>
        <taxon>Spermatophyta</taxon>
        <taxon>Magnoliopsida</taxon>
        <taxon>eudicotyledons</taxon>
        <taxon>Gunneridae</taxon>
        <taxon>Pentapetalae</taxon>
        <taxon>rosids</taxon>
        <taxon>fabids</taxon>
        <taxon>Fabales</taxon>
        <taxon>Fabaceae</taxon>
        <taxon>Papilionoideae</taxon>
        <taxon>50 kb inversion clade</taxon>
        <taxon>NPAAA clade</taxon>
        <taxon>Hologalegina</taxon>
        <taxon>IRL clade</taxon>
        <taxon>Trifolieae</taxon>
        <taxon>Medicago</taxon>
    </lineage>
</organism>
<sequence>MANSSETQSNFASVSVLMFLLKSINHTGGIRRARRNQLRIRGDVTPCWHTRPDVKALLQVDSNEKQRRAQGVEEQGGISLLCYIYNHTSSLNLMRKKTINVELVRHGVTRFATTFLMLQRLPKLKSKLR</sequence>
<evidence type="ECO:0000313" key="2">
    <source>
        <dbReference type="EnsemblPlants" id="AES80288"/>
    </source>
</evidence>
<name>G7L6N1_MEDTR</name>
<dbReference type="HOGENOM" id="CLU_1952022_0_0_1"/>
<proteinExistence type="predicted"/>
<reference evidence="1 2" key="2">
    <citation type="journal article" date="2014" name="BMC Genomics">
        <title>An improved genome release (version Mt4.0) for the model legume Medicago truncatula.</title>
        <authorList>
            <person name="Tang H."/>
            <person name="Krishnakumar V."/>
            <person name="Bidwell S."/>
            <person name="Rosen B."/>
            <person name="Chan A."/>
            <person name="Zhou S."/>
            <person name="Gentzbittel L."/>
            <person name="Childs K.L."/>
            <person name="Yandell M."/>
            <person name="Gundlach H."/>
            <person name="Mayer K.F."/>
            <person name="Schwartz D.C."/>
            <person name="Town C.D."/>
        </authorList>
    </citation>
    <scope>GENOME REANNOTATION</scope>
    <source>
        <strain evidence="2">cv. Jemalong A17</strain>
    </source>
</reference>
<reference evidence="2" key="3">
    <citation type="submission" date="2015-04" db="UniProtKB">
        <authorList>
            <consortium name="EnsemblPlants"/>
        </authorList>
    </citation>
    <scope>IDENTIFICATION</scope>
    <source>
        <strain evidence="2">cv. Jemalong A17</strain>
    </source>
</reference>
<dbReference type="EMBL" id="CM001223">
    <property type="protein sequence ID" value="AES80288.1"/>
    <property type="molecule type" value="Genomic_DNA"/>
</dbReference>
<evidence type="ECO:0000313" key="1">
    <source>
        <dbReference type="EMBL" id="AES80288.1"/>
    </source>
</evidence>